<reference evidence="3 4" key="1">
    <citation type="submission" date="2019-02" db="EMBL/GenBank/DDBJ databases">
        <title>Deep-cultivation of Planctomycetes and their phenomic and genomic characterization uncovers novel biology.</title>
        <authorList>
            <person name="Wiegand S."/>
            <person name="Jogler M."/>
            <person name="Boedeker C."/>
            <person name="Pinto D."/>
            <person name="Vollmers J."/>
            <person name="Rivas-Marin E."/>
            <person name="Kohn T."/>
            <person name="Peeters S.H."/>
            <person name="Heuer A."/>
            <person name="Rast P."/>
            <person name="Oberbeckmann S."/>
            <person name="Bunk B."/>
            <person name="Jeske O."/>
            <person name="Meyerdierks A."/>
            <person name="Storesund J.E."/>
            <person name="Kallscheuer N."/>
            <person name="Luecker S."/>
            <person name="Lage O.M."/>
            <person name="Pohl T."/>
            <person name="Merkel B.J."/>
            <person name="Hornburger P."/>
            <person name="Mueller R.-W."/>
            <person name="Bruemmer F."/>
            <person name="Labrenz M."/>
            <person name="Spormann A.M."/>
            <person name="Op den Camp H."/>
            <person name="Overmann J."/>
            <person name="Amann R."/>
            <person name="Jetten M.S.M."/>
            <person name="Mascher T."/>
            <person name="Medema M.H."/>
            <person name="Devos D.P."/>
            <person name="Kaster A.-K."/>
            <person name="Ovreas L."/>
            <person name="Rohde M."/>
            <person name="Galperin M.Y."/>
            <person name="Jogler C."/>
        </authorList>
    </citation>
    <scope>NUCLEOTIDE SEQUENCE [LARGE SCALE GENOMIC DNA]</scope>
    <source>
        <strain evidence="3 4">K22_7</strain>
    </source>
</reference>
<keyword evidence="4" id="KW-1185">Reference proteome</keyword>
<evidence type="ECO:0000256" key="1">
    <source>
        <dbReference type="ARBA" id="ARBA00022801"/>
    </source>
</evidence>
<dbReference type="OrthoDB" id="9773856at2"/>
<evidence type="ECO:0000313" key="3">
    <source>
        <dbReference type="EMBL" id="QDT04914.1"/>
    </source>
</evidence>
<dbReference type="InterPro" id="IPR050535">
    <property type="entry name" value="DNA_Repair-Maintenance_Comp"/>
</dbReference>
<dbReference type="Gene3D" id="3.60.21.10">
    <property type="match status" value="1"/>
</dbReference>
<name>A0A517NCQ2_9BACT</name>
<organism evidence="3 4">
    <name type="scientific">Rubripirellula lacrimiformis</name>
    <dbReference type="NCBI Taxonomy" id="1930273"/>
    <lineage>
        <taxon>Bacteria</taxon>
        <taxon>Pseudomonadati</taxon>
        <taxon>Planctomycetota</taxon>
        <taxon>Planctomycetia</taxon>
        <taxon>Pirellulales</taxon>
        <taxon>Pirellulaceae</taxon>
        <taxon>Rubripirellula</taxon>
    </lineage>
</organism>
<dbReference type="InterPro" id="IPR041796">
    <property type="entry name" value="Mre11_N"/>
</dbReference>
<proteinExistence type="predicted"/>
<protein>
    <submittedName>
        <fullName evidence="3">Putative metallophosphoesterase YhaO</fullName>
    </submittedName>
</protein>
<dbReference type="Pfam" id="PF00149">
    <property type="entry name" value="Metallophos"/>
    <property type="match status" value="1"/>
</dbReference>
<dbReference type="SUPFAM" id="SSF56300">
    <property type="entry name" value="Metallo-dependent phosphatases"/>
    <property type="match status" value="1"/>
</dbReference>
<sequence>MKQKRGGAILKFIHTADIHLDSPLRGLSSDGPVDQIRIAVREALVNLAELAVREEVDFVLIAGDIYDGTWDKADTGLYFLKWLDRLQKAGISVYAISGNHDAASKMVNVFQLPPNPSGHPVMMSSQTAETFLLDDLDVAIHGRGFAQQAEAENLVRQYPAAVPGKFNIGMLHTSLDGAAGGVHHRYAPCVPSDLIGRGYDYWALGHIHTRKHHHKPGQSPIVFPGNIQGRHIRESGPKGCEVVTVDDDGTVTLDFVRLDVFRWEVCTVDVDSAESPDELLTRFAAAMRQVAANSDGLPMAVRVIVTGTSVAHDDWLADTNRWTDQIRADAITIGGANVWVEKVRFDTRPTRRLTSEDVESGPIAELLRLFDELECDDELTMLVDAELDDLRNKLPDELMTGDDSIAPKGDLGRVRSLLSQIQPMVVHRLLSEEVSS</sequence>
<dbReference type="PANTHER" id="PTHR30337">
    <property type="entry name" value="COMPONENT OF ATP-DEPENDENT DSDNA EXONUCLEASE"/>
    <property type="match status" value="1"/>
</dbReference>
<dbReference type="InterPro" id="IPR004843">
    <property type="entry name" value="Calcineurin-like_PHP"/>
</dbReference>
<dbReference type="GO" id="GO:0016787">
    <property type="term" value="F:hydrolase activity"/>
    <property type="evidence" value="ECO:0007669"/>
    <property type="project" value="UniProtKB-KW"/>
</dbReference>
<feature type="domain" description="Calcineurin-like phosphoesterase" evidence="2">
    <location>
        <begin position="10"/>
        <end position="209"/>
    </location>
</feature>
<evidence type="ECO:0000259" key="2">
    <source>
        <dbReference type="Pfam" id="PF00149"/>
    </source>
</evidence>
<dbReference type="EMBL" id="CP036525">
    <property type="protein sequence ID" value="QDT04914.1"/>
    <property type="molecule type" value="Genomic_DNA"/>
</dbReference>
<dbReference type="KEGG" id="rlc:K227x_33120"/>
<dbReference type="PANTHER" id="PTHR30337:SF7">
    <property type="entry name" value="PHOSPHOESTERASE"/>
    <property type="match status" value="1"/>
</dbReference>
<dbReference type="CDD" id="cd00840">
    <property type="entry name" value="MPP_Mre11_N"/>
    <property type="match status" value="1"/>
</dbReference>
<accession>A0A517NCQ2</accession>
<gene>
    <name evidence="3" type="primary">yhaO_1</name>
    <name evidence="3" type="ORF">K227x_33120</name>
</gene>
<dbReference type="RefSeq" id="WP_145170753.1">
    <property type="nucleotide sequence ID" value="NZ_CP036525.1"/>
</dbReference>
<dbReference type="InterPro" id="IPR029052">
    <property type="entry name" value="Metallo-depent_PP-like"/>
</dbReference>
<dbReference type="Proteomes" id="UP000318538">
    <property type="component" value="Chromosome"/>
</dbReference>
<keyword evidence="1" id="KW-0378">Hydrolase</keyword>
<evidence type="ECO:0000313" key="4">
    <source>
        <dbReference type="Proteomes" id="UP000318538"/>
    </source>
</evidence>
<dbReference type="AlphaFoldDB" id="A0A517NCQ2"/>